<proteinExistence type="predicted"/>
<evidence type="ECO:0000313" key="2">
    <source>
        <dbReference type="Proteomes" id="UP000053675"/>
    </source>
</evidence>
<protein>
    <submittedName>
        <fullName evidence="1">Uncharacterized protein</fullName>
    </submittedName>
</protein>
<accession>A0A084UD92</accession>
<name>A0A084UD92_9HYPH</name>
<reference evidence="1 2" key="1">
    <citation type="submission" date="2014-05" db="EMBL/GenBank/DDBJ databases">
        <title>Draft Genome Sequence of Nitratireductor basaltis Strain UMTGB225, A Marine Bacterium Isolated from Green Barrel Tunicate.</title>
        <authorList>
            <person name="Gan H.Y."/>
        </authorList>
    </citation>
    <scope>NUCLEOTIDE SEQUENCE [LARGE SCALE GENOMIC DNA]</scope>
    <source>
        <strain evidence="1 2">UMTGB225</strain>
    </source>
</reference>
<dbReference type="AlphaFoldDB" id="A0A084UD92"/>
<sequence length="65" mass="7723">MPTRKKKLYSVKRRADGLSLKERYQQFREAKAQAVREIEQHDRKMAASARRLLSVRRENELAAHD</sequence>
<dbReference type="RefSeq" id="WP_036482297.1">
    <property type="nucleotide sequence ID" value="NZ_JMQM01000001.1"/>
</dbReference>
<keyword evidence="2" id="KW-1185">Reference proteome</keyword>
<organism evidence="1 2">
    <name type="scientific">Nitratireductor basaltis</name>
    <dbReference type="NCBI Taxonomy" id="472175"/>
    <lineage>
        <taxon>Bacteria</taxon>
        <taxon>Pseudomonadati</taxon>
        <taxon>Pseudomonadota</taxon>
        <taxon>Alphaproteobacteria</taxon>
        <taxon>Hyphomicrobiales</taxon>
        <taxon>Phyllobacteriaceae</taxon>
        <taxon>Nitratireductor</taxon>
    </lineage>
</organism>
<dbReference type="Proteomes" id="UP000053675">
    <property type="component" value="Unassembled WGS sequence"/>
</dbReference>
<gene>
    <name evidence="1" type="ORF">EL18_01969</name>
</gene>
<comment type="caution">
    <text evidence="1">The sequence shown here is derived from an EMBL/GenBank/DDBJ whole genome shotgun (WGS) entry which is preliminary data.</text>
</comment>
<evidence type="ECO:0000313" key="1">
    <source>
        <dbReference type="EMBL" id="KFB10928.1"/>
    </source>
</evidence>
<dbReference type="EMBL" id="JMQM01000001">
    <property type="protein sequence ID" value="KFB10928.1"/>
    <property type="molecule type" value="Genomic_DNA"/>
</dbReference>